<keyword evidence="1" id="KW-0472">Membrane</keyword>
<accession>A0A4U5VU57</accession>
<dbReference type="InterPro" id="IPR016186">
    <property type="entry name" value="C-type_lectin-like/link_sf"/>
</dbReference>
<dbReference type="CDD" id="cd00037">
    <property type="entry name" value="CLECT"/>
    <property type="match status" value="1"/>
</dbReference>
<gene>
    <name evidence="3" type="ORF">D9C73_025560</name>
</gene>
<evidence type="ECO:0000313" key="3">
    <source>
        <dbReference type="EMBL" id="TKS92238.1"/>
    </source>
</evidence>
<evidence type="ECO:0000313" key="4">
    <source>
        <dbReference type="Proteomes" id="UP000298787"/>
    </source>
</evidence>
<protein>
    <submittedName>
        <fullName evidence="3">C-type mannose receptor 2</fullName>
    </submittedName>
</protein>
<dbReference type="Gene3D" id="3.10.100.10">
    <property type="entry name" value="Mannose-Binding Protein A, subunit A"/>
    <property type="match status" value="2"/>
</dbReference>
<keyword evidence="1" id="KW-0812">Transmembrane</keyword>
<name>A0A4U5VU57_COLLU</name>
<keyword evidence="3" id="KW-0675">Receptor</keyword>
<dbReference type="InterPro" id="IPR050111">
    <property type="entry name" value="C-type_lectin/snaclec_domain"/>
</dbReference>
<dbReference type="FunFam" id="3.10.100.10:FF:000150">
    <property type="entry name" value="Mannose receptor, C type 2"/>
    <property type="match status" value="1"/>
</dbReference>
<reference evidence="3 4" key="1">
    <citation type="submission" date="2019-01" db="EMBL/GenBank/DDBJ databases">
        <title>Genome Assembly of Collichthys lucidus.</title>
        <authorList>
            <person name="Cai M."/>
            <person name="Xiao S."/>
        </authorList>
    </citation>
    <scope>NUCLEOTIDE SEQUENCE [LARGE SCALE GENOMIC DNA]</scope>
    <source>
        <strain evidence="3">JT15FE1705JMU</strain>
        <tissue evidence="3">Muscle</tissue>
    </source>
</reference>
<sequence>MESNGYICQRPQDSERPPAPTLIPATLSKPVKLGGVTYRVVEKRLDWTGALHLCESVNGTLAKVKDPYQQAYLTLLINSLRRPAWISLYNYGGRSFTWLGEEDVTYSNWKDGEPNQMAGCGHMTTTGQWTMSPCDDKLDAAICQISGRGLVWSEDTEMSYTNWEAHDVAFSVLSPKSCFWIQSNSGLWKPGSCRNRTHGVICKQPRMDSDHLPTLIVVMVTGLVLVVLIVGVIYLYRRRTVGSRGSYEGARYSRTNSSLTEQTEKNILVSDMELNEQSE</sequence>
<dbReference type="Pfam" id="PF00059">
    <property type="entry name" value="Lectin_C"/>
    <property type="match status" value="1"/>
</dbReference>
<evidence type="ECO:0000259" key="2">
    <source>
        <dbReference type="PROSITE" id="PS50041"/>
    </source>
</evidence>
<dbReference type="STRING" id="240159.A0A4U5VU57"/>
<dbReference type="PROSITE" id="PS50041">
    <property type="entry name" value="C_TYPE_LECTIN_2"/>
    <property type="match status" value="1"/>
</dbReference>
<evidence type="ECO:0000256" key="1">
    <source>
        <dbReference type="SAM" id="Phobius"/>
    </source>
</evidence>
<dbReference type="SUPFAM" id="SSF56436">
    <property type="entry name" value="C-type lectin-like"/>
    <property type="match status" value="2"/>
</dbReference>
<dbReference type="Proteomes" id="UP000298787">
    <property type="component" value="Chromosome 23"/>
</dbReference>
<keyword evidence="1" id="KW-1133">Transmembrane helix</keyword>
<dbReference type="InterPro" id="IPR001304">
    <property type="entry name" value="C-type_lectin-like"/>
</dbReference>
<proteinExistence type="predicted"/>
<organism evidence="3 4">
    <name type="scientific">Collichthys lucidus</name>
    <name type="common">Big head croaker</name>
    <name type="synonym">Sciaena lucida</name>
    <dbReference type="NCBI Taxonomy" id="240159"/>
    <lineage>
        <taxon>Eukaryota</taxon>
        <taxon>Metazoa</taxon>
        <taxon>Chordata</taxon>
        <taxon>Craniata</taxon>
        <taxon>Vertebrata</taxon>
        <taxon>Euteleostomi</taxon>
        <taxon>Actinopterygii</taxon>
        <taxon>Neopterygii</taxon>
        <taxon>Teleostei</taxon>
        <taxon>Neoteleostei</taxon>
        <taxon>Acanthomorphata</taxon>
        <taxon>Eupercaria</taxon>
        <taxon>Sciaenidae</taxon>
        <taxon>Collichthys</taxon>
    </lineage>
</organism>
<dbReference type="InterPro" id="IPR016187">
    <property type="entry name" value="CTDL_fold"/>
</dbReference>
<dbReference type="PANTHER" id="PTHR22803">
    <property type="entry name" value="MANNOSE, PHOSPHOLIPASE, LECTIN RECEPTOR RELATED"/>
    <property type="match status" value="1"/>
</dbReference>
<feature type="domain" description="C-type lectin" evidence="2">
    <location>
        <begin position="33"/>
        <end position="138"/>
    </location>
</feature>
<dbReference type="SMART" id="SM00034">
    <property type="entry name" value="CLECT"/>
    <property type="match status" value="1"/>
</dbReference>
<feature type="transmembrane region" description="Helical" evidence="1">
    <location>
        <begin position="212"/>
        <end position="236"/>
    </location>
</feature>
<dbReference type="AlphaFoldDB" id="A0A4U5VU57"/>
<dbReference type="EMBL" id="CM014100">
    <property type="protein sequence ID" value="TKS92238.1"/>
    <property type="molecule type" value="Genomic_DNA"/>
</dbReference>
<keyword evidence="4" id="KW-1185">Reference proteome</keyword>